<dbReference type="VEuPathDB" id="TrichDB:TVAG_020110"/>
<sequence>MSSSDSNPVPSTDSQTGIESIKMEQLVSEAVKIGELTKDFNKWNVEKCKSLGFVEDKPTKTSGKKLLTQMLHNKPNENQNPTEIPSHKEIIEHLDESKFKELLSNYKKKTIQKDNEAFRDSLEAAIKSNNSNIEKTMGDKNNYKSQENFDPQIQVLRKPDISEPISVIKDLVA</sequence>
<dbReference type="AlphaFoldDB" id="A2EQ00"/>
<reference evidence="2" key="1">
    <citation type="submission" date="2006-10" db="EMBL/GenBank/DDBJ databases">
        <authorList>
            <person name="Amadeo P."/>
            <person name="Zhao Q."/>
            <person name="Wortman J."/>
            <person name="Fraser-Liggett C."/>
            <person name="Carlton J."/>
        </authorList>
    </citation>
    <scope>NUCLEOTIDE SEQUENCE</scope>
    <source>
        <strain evidence="2">G3</strain>
    </source>
</reference>
<keyword evidence="3" id="KW-1185">Reference proteome</keyword>
<reference evidence="2" key="2">
    <citation type="journal article" date="2007" name="Science">
        <title>Draft genome sequence of the sexually transmitted pathogen Trichomonas vaginalis.</title>
        <authorList>
            <person name="Carlton J.M."/>
            <person name="Hirt R.P."/>
            <person name="Silva J.C."/>
            <person name="Delcher A.L."/>
            <person name="Schatz M."/>
            <person name="Zhao Q."/>
            <person name="Wortman J.R."/>
            <person name="Bidwell S.L."/>
            <person name="Alsmark U.C.M."/>
            <person name="Besteiro S."/>
            <person name="Sicheritz-Ponten T."/>
            <person name="Noel C.J."/>
            <person name="Dacks J.B."/>
            <person name="Foster P.G."/>
            <person name="Simillion C."/>
            <person name="Van de Peer Y."/>
            <person name="Miranda-Saavedra D."/>
            <person name="Barton G.J."/>
            <person name="Westrop G.D."/>
            <person name="Mueller S."/>
            <person name="Dessi D."/>
            <person name="Fiori P.L."/>
            <person name="Ren Q."/>
            <person name="Paulsen I."/>
            <person name="Zhang H."/>
            <person name="Bastida-Corcuera F.D."/>
            <person name="Simoes-Barbosa A."/>
            <person name="Brown M.T."/>
            <person name="Hayes R.D."/>
            <person name="Mukherjee M."/>
            <person name="Okumura C.Y."/>
            <person name="Schneider R."/>
            <person name="Smith A.J."/>
            <person name="Vanacova S."/>
            <person name="Villalvazo M."/>
            <person name="Haas B.J."/>
            <person name="Pertea M."/>
            <person name="Feldblyum T.V."/>
            <person name="Utterback T.R."/>
            <person name="Shu C.L."/>
            <person name="Osoegawa K."/>
            <person name="de Jong P.J."/>
            <person name="Hrdy I."/>
            <person name="Horvathova L."/>
            <person name="Zubacova Z."/>
            <person name="Dolezal P."/>
            <person name="Malik S.B."/>
            <person name="Logsdon J.M. Jr."/>
            <person name="Henze K."/>
            <person name="Gupta A."/>
            <person name="Wang C.C."/>
            <person name="Dunne R.L."/>
            <person name="Upcroft J.A."/>
            <person name="Upcroft P."/>
            <person name="White O."/>
            <person name="Salzberg S.L."/>
            <person name="Tang P."/>
            <person name="Chiu C.-H."/>
            <person name="Lee Y.-S."/>
            <person name="Embley T.M."/>
            <person name="Coombs G.H."/>
            <person name="Mottram J.C."/>
            <person name="Tachezy J."/>
            <person name="Fraser-Liggett C.M."/>
            <person name="Johnson P.J."/>
        </authorList>
    </citation>
    <scope>NUCLEOTIDE SEQUENCE [LARGE SCALE GENOMIC DNA]</scope>
    <source>
        <strain evidence="2">G3</strain>
    </source>
</reference>
<dbReference type="Proteomes" id="UP000001542">
    <property type="component" value="Unassembled WGS sequence"/>
</dbReference>
<proteinExistence type="predicted"/>
<name>A2EQ00_TRIV3</name>
<feature type="compositionally biased region" description="Polar residues" evidence="1">
    <location>
        <begin position="1"/>
        <end position="18"/>
    </location>
</feature>
<accession>A2EQ00</accession>
<dbReference type="RefSeq" id="XP_001317488.1">
    <property type="nucleotide sequence ID" value="XM_001317453.1"/>
</dbReference>
<organism evidence="2 3">
    <name type="scientific">Trichomonas vaginalis (strain ATCC PRA-98 / G3)</name>
    <dbReference type="NCBI Taxonomy" id="412133"/>
    <lineage>
        <taxon>Eukaryota</taxon>
        <taxon>Metamonada</taxon>
        <taxon>Parabasalia</taxon>
        <taxon>Trichomonadida</taxon>
        <taxon>Trichomonadidae</taxon>
        <taxon>Trichomonas</taxon>
    </lineage>
</organism>
<feature type="region of interest" description="Disordered" evidence="1">
    <location>
        <begin position="1"/>
        <end position="20"/>
    </location>
</feature>
<evidence type="ECO:0000313" key="3">
    <source>
        <dbReference type="Proteomes" id="UP000001542"/>
    </source>
</evidence>
<gene>
    <name evidence="2" type="ORF">TVAG_020110</name>
</gene>
<dbReference type="InParanoid" id="A2EQ00"/>
<dbReference type="VEuPathDB" id="TrichDB:TVAGG3_0338550"/>
<dbReference type="KEGG" id="tva:4763131"/>
<dbReference type="EMBL" id="DS113453">
    <property type="protein sequence ID" value="EAY05265.1"/>
    <property type="molecule type" value="Genomic_DNA"/>
</dbReference>
<dbReference type="SMR" id="A2EQ00"/>
<protein>
    <submittedName>
        <fullName evidence="2">Uncharacterized protein</fullName>
    </submittedName>
</protein>
<evidence type="ECO:0000256" key="1">
    <source>
        <dbReference type="SAM" id="MobiDB-lite"/>
    </source>
</evidence>
<evidence type="ECO:0000313" key="2">
    <source>
        <dbReference type="EMBL" id="EAY05265.1"/>
    </source>
</evidence>